<organism evidence="1">
    <name type="scientific">Flammeovirga yaeyamensis</name>
    <dbReference type="NCBI Taxonomy" id="367791"/>
    <lineage>
        <taxon>Bacteria</taxon>
        <taxon>Pseudomonadati</taxon>
        <taxon>Bacteroidota</taxon>
        <taxon>Cytophagia</taxon>
        <taxon>Cytophagales</taxon>
        <taxon>Flammeovirgaceae</taxon>
        <taxon>Flammeovirga</taxon>
    </lineage>
</organism>
<sequence>MNTLSFKTRICPRTQNSFYDFSIDGESLFDICDMEKSDRIGSLGWGLSNDYNKSLFRQFLNEEENKELKSGRIMLFVCSECGDIGCGGTTFKLIETETEIIWTEFGDEDNIELDIDFSDYKNIGPFRFEKTEYKRLFIEYMNLTK</sequence>
<evidence type="ECO:0000313" key="1">
    <source>
        <dbReference type="EMBL" id="ACA05080.1"/>
    </source>
</evidence>
<reference evidence="1" key="1">
    <citation type="submission" date="2008-01" db="EMBL/GenBank/DDBJ databases">
        <title>Cloning and sequence analysis of functional genes of Flammeovirga yaeyamensis strain MY04 (CGMCC 2777).</title>
        <authorList>
            <person name="Han W.J."/>
            <person name="Gu J.Y."/>
            <person name="Zhu B.L."/>
            <person name="Liu S.Y."/>
            <person name="Gao C.J."/>
            <person name="Shi Y.L."/>
        </authorList>
    </citation>
    <scope>NUCLEOTIDE SEQUENCE</scope>
    <source>
        <strain evidence="1">MY04</strain>
    </source>
</reference>
<proteinExistence type="predicted"/>
<accession>B1A1E5</accession>
<dbReference type="AlphaFoldDB" id="B1A1E5"/>
<reference evidence="1" key="2">
    <citation type="submission" date="2008-01" db="EMBL/GenBank/DDBJ databases">
        <authorList>
            <person name="Zhu B.L."/>
            <person name="Shi Y.L."/>
        </authorList>
    </citation>
    <scope>NUCLEOTIDE SEQUENCE</scope>
    <source>
        <strain evidence="1">MY04</strain>
    </source>
</reference>
<name>B1A1E5_9BACT</name>
<dbReference type="EMBL" id="EU414953">
    <property type="protein sequence ID" value="ACA05080.1"/>
    <property type="molecule type" value="Genomic_DNA"/>
</dbReference>
<protein>
    <submittedName>
        <fullName evidence="1">Uncharacterized protein</fullName>
    </submittedName>
</protein>